<organism evidence="1 2">
    <name type="scientific">Nephila pilipes</name>
    <name type="common">Giant wood spider</name>
    <name type="synonym">Nephila maculata</name>
    <dbReference type="NCBI Taxonomy" id="299642"/>
    <lineage>
        <taxon>Eukaryota</taxon>
        <taxon>Metazoa</taxon>
        <taxon>Ecdysozoa</taxon>
        <taxon>Arthropoda</taxon>
        <taxon>Chelicerata</taxon>
        <taxon>Arachnida</taxon>
        <taxon>Araneae</taxon>
        <taxon>Araneomorphae</taxon>
        <taxon>Entelegynae</taxon>
        <taxon>Araneoidea</taxon>
        <taxon>Nephilidae</taxon>
        <taxon>Nephila</taxon>
    </lineage>
</organism>
<keyword evidence="2" id="KW-1185">Reference proteome</keyword>
<comment type="caution">
    <text evidence="1">The sequence shown here is derived from an EMBL/GenBank/DDBJ whole genome shotgun (WGS) entry which is preliminary data.</text>
</comment>
<gene>
    <name evidence="1" type="ORF">NPIL_570601</name>
</gene>
<name>A0A8X6NRW7_NEPPI</name>
<evidence type="ECO:0000313" key="2">
    <source>
        <dbReference type="Proteomes" id="UP000887013"/>
    </source>
</evidence>
<dbReference type="EMBL" id="BMAW01060794">
    <property type="protein sequence ID" value="GFT27968.1"/>
    <property type="molecule type" value="Genomic_DNA"/>
</dbReference>
<evidence type="ECO:0000313" key="1">
    <source>
        <dbReference type="EMBL" id="GFT27968.1"/>
    </source>
</evidence>
<accession>A0A8X6NRW7</accession>
<reference evidence="1" key="1">
    <citation type="submission" date="2020-08" db="EMBL/GenBank/DDBJ databases">
        <title>Multicomponent nature underlies the extraordinary mechanical properties of spider dragline silk.</title>
        <authorList>
            <person name="Kono N."/>
            <person name="Nakamura H."/>
            <person name="Mori M."/>
            <person name="Yoshida Y."/>
            <person name="Ohtoshi R."/>
            <person name="Malay A.D."/>
            <person name="Moran D.A.P."/>
            <person name="Tomita M."/>
            <person name="Numata K."/>
            <person name="Arakawa K."/>
        </authorList>
    </citation>
    <scope>NUCLEOTIDE SEQUENCE</scope>
</reference>
<sequence>MGYIMRNSRDPLMARGCGIPEERQKNVRLRCLPSPFMRWAERDNGIIPSLSLSKRRRPQWLQVVLNLDGIRS</sequence>
<dbReference type="Proteomes" id="UP000887013">
    <property type="component" value="Unassembled WGS sequence"/>
</dbReference>
<dbReference type="AlphaFoldDB" id="A0A8X6NRW7"/>
<protein>
    <submittedName>
        <fullName evidence="1">Uncharacterized protein</fullName>
    </submittedName>
</protein>
<proteinExistence type="predicted"/>